<organism evidence="2 3">
    <name type="scientific">Kingdonia uniflora</name>
    <dbReference type="NCBI Taxonomy" id="39325"/>
    <lineage>
        <taxon>Eukaryota</taxon>
        <taxon>Viridiplantae</taxon>
        <taxon>Streptophyta</taxon>
        <taxon>Embryophyta</taxon>
        <taxon>Tracheophyta</taxon>
        <taxon>Spermatophyta</taxon>
        <taxon>Magnoliopsida</taxon>
        <taxon>Ranunculales</taxon>
        <taxon>Circaeasteraceae</taxon>
        <taxon>Kingdonia</taxon>
    </lineage>
</organism>
<accession>A0A7J7LMX7</accession>
<reference evidence="2 3" key="1">
    <citation type="journal article" date="2020" name="IScience">
        <title>Genome Sequencing of the Endangered Kingdonia uniflora (Circaeasteraceae, Ranunculales) Reveals Potential Mechanisms of Evolutionary Specialization.</title>
        <authorList>
            <person name="Sun Y."/>
            <person name="Deng T."/>
            <person name="Zhang A."/>
            <person name="Moore M.J."/>
            <person name="Landis J.B."/>
            <person name="Lin N."/>
            <person name="Zhang H."/>
            <person name="Zhang X."/>
            <person name="Huang J."/>
            <person name="Zhang X."/>
            <person name="Sun H."/>
            <person name="Wang H."/>
        </authorList>
    </citation>
    <scope>NUCLEOTIDE SEQUENCE [LARGE SCALE GENOMIC DNA]</scope>
    <source>
        <strain evidence="2">TB1705</strain>
        <tissue evidence="2">Leaf</tissue>
    </source>
</reference>
<dbReference type="Proteomes" id="UP000541444">
    <property type="component" value="Unassembled WGS sequence"/>
</dbReference>
<name>A0A7J7LMX7_9MAGN</name>
<evidence type="ECO:0000313" key="3">
    <source>
        <dbReference type="Proteomes" id="UP000541444"/>
    </source>
</evidence>
<sequence>MLWGSYNYGSLQDLQMAESPCKEWTNEKHSLFLNFMEASFVKQLHSTKTRVSSGQFKVLQKGCWKKLNFGRADRENNADEFPICLDNPWIQRFKSIGKDRDVDFQNLQEIDTQCTKFANDSHLRSQDPVCDNEEVSDQNFVDEDHGQEQSSRLWTKRVKLEVADIPTSTDQVVPIRKCPTPVESNERFASASQNEASTDDGKSENMENHAVLYTRDQVKENTDY</sequence>
<dbReference type="PANTHER" id="PTHR33676">
    <property type="entry name" value="COLD REGULATED PROTEIN 27"/>
    <property type="match status" value="1"/>
</dbReference>
<keyword evidence="3" id="KW-1185">Reference proteome</keyword>
<dbReference type="GO" id="GO:0009409">
    <property type="term" value="P:response to cold"/>
    <property type="evidence" value="ECO:0007669"/>
    <property type="project" value="InterPro"/>
</dbReference>
<dbReference type="AlphaFoldDB" id="A0A7J7LMX7"/>
<gene>
    <name evidence="2" type="ORF">GIB67_017614</name>
</gene>
<evidence type="ECO:0000313" key="2">
    <source>
        <dbReference type="EMBL" id="KAF6144006.1"/>
    </source>
</evidence>
<dbReference type="InterPro" id="IPR044678">
    <property type="entry name" value="COR27/28"/>
</dbReference>
<protein>
    <submittedName>
        <fullName evidence="2">Uncharacterized protein</fullName>
    </submittedName>
</protein>
<dbReference type="PANTHER" id="PTHR33676:SF3">
    <property type="entry name" value="COLD-REGULATED PROTEIN 27"/>
    <property type="match status" value="1"/>
</dbReference>
<comment type="caution">
    <text evidence="2">The sequence shown here is derived from an EMBL/GenBank/DDBJ whole genome shotgun (WGS) entry which is preliminary data.</text>
</comment>
<evidence type="ECO:0000256" key="1">
    <source>
        <dbReference type="SAM" id="MobiDB-lite"/>
    </source>
</evidence>
<dbReference type="GO" id="GO:0042752">
    <property type="term" value="P:regulation of circadian rhythm"/>
    <property type="evidence" value="ECO:0007669"/>
    <property type="project" value="InterPro"/>
</dbReference>
<dbReference type="EMBL" id="JACGCM010002156">
    <property type="protein sequence ID" value="KAF6144006.1"/>
    <property type="molecule type" value="Genomic_DNA"/>
</dbReference>
<proteinExistence type="predicted"/>
<feature type="region of interest" description="Disordered" evidence="1">
    <location>
        <begin position="176"/>
        <end position="224"/>
    </location>
</feature>
<dbReference type="OrthoDB" id="1923282at2759"/>